<evidence type="ECO:0000256" key="1">
    <source>
        <dbReference type="SAM" id="MobiDB-lite"/>
    </source>
</evidence>
<proteinExistence type="predicted"/>
<keyword evidence="3" id="KW-1185">Reference proteome</keyword>
<protein>
    <submittedName>
        <fullName evidence="2">Uncharacterized protein</fullName>
    </submittedName>
</protein>
<dbReference type="EMBL" id="SPHZ02000006">
    <property type="protein sequence ID" value="KAF0913975.1"/>
    <property type="molecule type" value="Genomic_DNA"/>
</dbReference>
<evidence type="ECO:0000313" key="3">
    <source>
        <dbReference type="Proteomes" id="UP000479710"/>
    </source>
</evidence>
<dbReference type="Proteomes" id="UP000479710">
    <property type="component" value="Unassembled WGS sequence"/>
</dbReference>
<name>A0A6G1DMB4_9ORYZ</name>
<feature type="region of interest" description="Disordered" evidence="1">
    <location>
        <begin position="59"/>
        <end position="80"/>
    </location>
</feature>
<sequence length="80" mass="8684">MVECTKQTIGALRDAAVRGRREVEIGAHMTRLTGDIISRTEFNTSYDTGKRIFTYSRTCTASPPAPAATSGSPAARRHLT</sequence>
<comment type="caution">
    <text evidence="2">The sequence shown here is derived from an EMBL/GenBank/DDBJ whole genome shotgun (WGS) entry which is preliminary data.</text>
</comment>
<dbReference type="AlphaFoldDB" id="A0A6G1DMB4"/>
<reference evidence="2 3" key="1">
    <citation type="submission" date="2019-11" db="EMBL/GenBank/DDBJ databases">
        <title>Whole genome sequence of Oryza granulata.</title>
        <authorList>
            <person name="Li W."/>
        </authorList>
    </citation>
    <scope>NUCLEOTIDE SEQUENCE [LARGE SCALE GENOMIC DNA]</scope>
    <source>
        <strain evidence="3">cv. Menghai</strain>
        <tissue evidence="2">Leaf</tissue>
    </source>
</reference>
<evidence type="ECO:0000313" key="2">
    <source>
        <dbReference type="EMBL" id="KAF0913975.1"/>
    </source>
</evidence>
<gene>
    <name evidence="2" type="ORF">E2562_025386</name>
</gene>
<feature type="compositionally biased region" description="Low complexity" evidence="1">
    <location>
        <begin position="59"/>
        <end position="74"/>
    </location>
</feature>
<accession>A0A6G1DMB4</accession>
<organism evidence="2 3">
    <name type="scientific">Oryza meyeriana var. granulata</name>
    <dbReference type="NCBI Taxonomy" id="110450"/>
    <lineage>
        <taxon>Eukaryota</taxon>
        <taxon>Viridiplantae</taxon>
        <taxon>Streptophyta</taxon>
        <taxon>Embryophyta</taxon>
        <taxon>Tracheophyta</taxon>
        <taxon>Spermatophyta</taxon>
        <taxon>Magnoliopsida</taxon>
        <taxon>Liliopsida</taxon>
        <taxon>Poales</taxon>
        <taxon>Poaceae</taxon>
        <taxon>BOP clade</taxon>
        <taxon>Oryzoideae</taxon>
        <taxon>Oryzeae</taxon>
        <taxon>Oryzinae</taxon>
        <taxon>Oryza</taxon>
        <taxon>Oryza meyeriana</taxon>
    </lineage>
</organism>
<dbReference type="Gene3D" id="1.20.120.990">
    <property type="entry name" value="Glycosyltransferase family 88, C-terminal domain"/>
    <property type="match status" value="1"/>
</dbReference>
<dbReference type="OrthoDB" id="1470350at2759"/>